<dbReference type="AlphaFoldDB" id="A0A484LVI9"/>
<dbReference type="Proteomes" id="UP000595140">
    <property type="component" value="Unassembled WGS sequence"/>
</dbReference>
<organism evidence="1 2">
    <name type="scientific">Cuscuta campestris</name>
    <dbReference type="NCBI Taxonomy" id="132261"/>
    <lineage>
        <taxon>Eukaryota</taxon>
        <taxon>Viridiplantae</taxon>
        <taxon>Streptophyta</taxon>
        <taxon>Embryophyta</taxon>
        <taxon>Tracheophyta</taxon>
        <taxon>Spermatophyta</taxon>
        <taxon>Magnoliopsida</taxon>
        <taxon>eudicotyledons</taxon>
        <taxon>Gunneridae</taxon>
        <taxon>Pentapetalae</taxon>
        <taxon>asterids</taxon>
        <taxon>lamiids</taxon>
        <taxon>Solanales</taxon>
        <taxon>Convolvulaceae</taxon>
        <taxon>Cuscuteae</taxon>
        <taxon>Cuscuta</taxon>
        <taxon>Cuscuta subgen. Grammica</taxon>
        <taxon>Cuscuta sect. Cleistogrammica</taxon>
    </lineage>
</organism>
<dbReference type="EMBL" id="OOIL02002122">
    <property type="protein sequence ID" value="VFQ80425.1"/>
    <property type="molecule type" value="Genomic_DNA"/>
</dbReference>
<name>A0A484LVI9_9ASTE</name>
<protein>
    <submittedName>
        <fullName evidence="1">Uncharacterized protein</fullName>
    </submittedName>
</protein>
<dbReference type="PANTHER" id="PTHR26312:SF176">
    <property type="entry name" value="TETRATRICOPEPTIDE-LIKE HELICAL DOMAIN-CONTAINING PROTEIN-RELATED"/>
    <property type="match status" value="1"/>
</dbReference>
<reference evidence="1 2" key="1">
    <citation type="submission" date="2018-04" db="EMBL/GenBank/DDBJ databases">
        <authorList>
            <person name="Vogel A."/>
        </authorList>
    </citation>
    <scope>NUCLEOTIDE SEQUENCE [LARGE SCALE GENOMIC DNA]</scope>
</reference>
<dbReference type="Gene3D" id="1.25.40.10">
    <property type="entry name" value="Tetratricopeptide repeat domain"/>
    <property type="match status" value="1"/>
</dbReference>
<dbReference type="InterPro" id="IPR011990">
    <property type="entry name" value="TPR-like_helical_dom_sf"/>
</dbReference>
<evidence type="ECO:0000313" key="2">
    <source>
        <dbReference type="Proteomes" id="UP000595140"/>
    </source>
</evidence>
<accession>A0A484LVI9</accession>
<dbReference type="PANTHER" id="PTHR26312">
    <property type="entry name" value="TETRATRICOPEPTIDE REPEAT PROTEIN 5"/>
    <property type="match status" value="1"/>
</dbReference>
<proteinExistence type="predicted"/>
<keyword evidence="2" id="KW-1185">Reference proteome</keyword>
<dbReference type="OrthoDB" id="1924189at2759"/>
<gene>
    <name evidence="1" type="ORF">CCAM_LOCUS22201</name>
</gene>
<dbReference type="SUPFAM" id="SSF48452">
    <property type="entry name" value="TPR-like"/>
    <property type="match status" value="1"/>
</dbReference>
<evidence type="ECO:0000313" key="1">
    <source>
        <dbReference type="EMBL" id="VFQ80425.1"/>
    </source>
</evidence>
<sequence length="423" mass="47990">MKLGIASSSLQFSSPVVPQSPSACLRRDCCEPNEKVVCQSGFLNPVRSRKGFRGRSIKSSSFSNGGLGHEPFQSRDCCTVSVSRNKNGKKGSIFPSKFDFLDPAMLGIVPEPPHWPEREAVLWAPIEQKAKNFELPVSVRMIKKKHQWEETAASVRDSAQDLTYSSLRTAFSSMVTIITELQSCALKIREELCDEDLDLIVSKARREMRLSFAWIFQQVFSRTPELMVSVMVLLADFSLYEMLPSVFITNPKVGLDQELSEAEERVWDSIVDEARGMRGLNIETMVGFVSPLAVEIESDDFVDYYRTDFTYQIMLSHDPHSTVLLCNYAQFLQLVTRDYERAEECFKRAMQVKPEDAEVLSQYANFLWTVRKDLPGAEDLYQQAIAVDGDIRNPYYASQYANFLWNTGGEETCFPLNVSSNNN</sequence>